<name>Q70X36_PELLE</name>
<evidence type="ECO:0000256" key="1">
    <source>
        <dbReference type="SAM" id="MobiDB-lite"/>
    </source>
</evidence>
<organism evidence="3">
    <name type="scientific">Pelophylax lessonae</name>
    <name type="common">Pool frog</name>
    <name type="synonym">Rana lessonae</name>
    <dbReference type="NCBI Taxonomy" id="45623"/>
    <lineage>
        <taxon>Eukaryota</taxon>
        <taxon>Metazoa</taxon>
        <taxon>Chordata</taxon>
        <taxon>Craniata</taxon>
        <taxon>Vertebrata</taxon>
        <taxon>Euteleostomi</taxon>
        <taxon>Amphibia</taxon>
        <taxon>Batrachia</taxon>
        <taxon>Anura</taxon>
        <taxon>Neobatrachia</taxon>
        <taxon>Ranoidea</taxon>
        <taxon>Ranidae</taxon>
        <taxon>Pelophylax</taxon>
    </lineage>
</organism>
<feature type="non-terminal residue" evidence="3">
    <location>
        <position position="1"/>
    </location>
</feature>
<feature type="region of interest" description="Disordered" evidence="1">
    <location>
        <begin position="42"/>
        <end position="67"/>
    </location>
</feature>
<protein>
    <submittedName>
        <fullName evidence="3">Transposase</fullName>
    </submittedName>
</protein>
<dbReference type="PANTHER" id="PTHR47241:SF1">
    <property type="entry name" value="BED-TYPE DOMAIN-CONTAINING PROTEIN"/>
    <property type="match status" value="1"/>
</dbReference>
<reference evidence="3" key="1">
    <citation type="journal article" date="2004" name="J. Zool. Syst. Evol. Res.">
        <title>A hAT-related family of interspersed repetitive elements in genomes of western Palaearctic water frogs.</title>
        <authorList>
            <person name="Casola C."/>
            <person name="Marracci S."/>
            <person name="Bucci S."/>
            <person name="Ragghianti M."/>
            <person name="Mancino G."/>
            <person name="Hotz H."/>
            <person name="Uzzell T."/>
            <person name="Guex G.D."/>
        </authorList>
    </citation>
    <scope>NUCLEOTIDE SEQUENCE</scope>
</reference>
<dbReference type="InterPro" id="IPR008906">
    <property type="entry name" value="HATC_C_dom"/>
</dbReference>
<proteinExistence type="predicted"/>
<dbReference type="PANTHER" id="PTHR47241">
    <property type="entry name" value="FINGER PROTEIN, PUTATIVE-RELATED"/>
    <property type="match status" value="1"/>
</dbReference>
<dbReference type="InterPro" id="IPR052865">
    <property type="entry name" value="Zinc_finger_BED"/>
</dbReference>
<dbReference type="GO" id="GO:0005634">
    <property type="term" value="C:nucleus"/>
    <property type="evidence" value="ECO:0007669"/>
    <property type="project" value="TreeGrafter"/>
</dbReference>
<dbReference type="EMBL" id="AJ512450">
    <property type="protein sequence ID" value="CAD54701.1"/>
    <property type="molecule type" value="Genomic_DNA"/>
</dbReference>
<evidence type="ECO:0000313" key="3">
    <source>
        <dbReference type="EMBL" id="CAD54701.1"/>
    </source>
</evidence>
<accession>Q70X36</accession>
<sequence>DPRYKDNVPSLIHSLERDRKIREYKRTLVDAMLLAFPSDSGATVEAQGRGGGGGGRQRNQGTASTSEGRVSMAEMWKSFVSTPQQTAAPAAQMERLSRRQHFTNMVEQYVCTRLHVVNDGSAPFNFWVSKLGTWPELALYALEVLACPAASVLSERVFSTAGGVITDKRSRLSRDNVDKLTFIKMNQAWI</sequence>
<dbReference type="AlphaFoldDB" id="Q70X36"/>
<dbReference type="SUPFAM" id="SSF53098">
    <property type="entry name" value="Ribonuclease H-like"/>
    <property type="match status" value="1"/>
</dbReference>
<feature type="non-terminal residue" evidence="3">
    <location>
        <position position="190"/>
    </location>
</feature>
<dbReference type="InterPro" id="IPR012337">
    <property type="entry name" value="RNaseH-like_sf"/>
</dbReference>
<dbReference type="GO" id="GO:0046983">
    <property type="term" value="F:protein dimerization activity"/>
    <property type="evidence" value="ECO:0007669"/>
    <property type="project" value="InterPro"/>
</dbReference>
<evidence type="ECO:0000259" key="2">
    <source>
        <dbReference type="Pfam" id="PF05699"/>
    </source>
</evidence>
<dbReference type="Pfam" id="PF05699">
    <property type="entry name" value="Dimer_Tnp_hAT"/>
    <property type="match status" value="1"/>
</dbReference>
<feature type="domain" description="HAT C-terminal dimerisation" evidence="2">
    <location>
        <begin position="120"/>
        <end position="185"/>
    </location>
</feature>